<protein>
    <recommendedName>
        <fullName evidence="7">UDP-N-acetylmuramoyl-L-alanyl-D-glutamate--2,6-diaminopimelate ligase</fullName>
        <ecNumber evidence="7">6.3.2.13</ecNumber>
    </recommendedName>
    <alternativeName>
        <fullName evidence="7">Meso-A2pm-adding enzyme</fullName>
    </alternativeName>
    <alternativeName>
        <fullName evidence="7">Meso-diaminopimelate-adding enzyme</fullName>
    </alternativeName>
    <alternativeName>
        <fullName evidence="7">UDP-MurNAc-L-Ala-D-Glu:meso-diaminopimelate ligase</fullName>
    </alternativeName>
    <alternativeName>
        <fullName evidence="7">UDP-MurNAc-tripeptide synthetase</fullName>
    </alternativeName>
    <alternativeName>
        <fullName evidence="7">UDP-N-acetylmuramyl-tripeptide synthetase</fullName>
    </alternativeName>
</protein>
<dbReference type="InterPro" id="IPR000713">
    <property type="entry name" value="Mur_ligase_N"/>
</dbReference>
<keyword evidence="14" id="KW-1185">Reference proteome</keyword>
<keyword evidence="4 7" id="KW-0573">Peptidoglycan synthesis</keyword>
<name>A0A6N9H8Q7_9MICO</name>
<accession>A0A6N9H8Q7</accession>
<dbReference type="NCBIfam" id="TIGR01085">
    <property type="entry name" value="murE"/>
    <property type="match status" value="1"/>
</dbReference>
<dbReference type="Gene3D" id="3.90.190.20">
    <property type="entry name" value="Mur ligase, C-terminal domain"/>
    <property type="match status" value="1"/>
</dbReference>
<keyword evidence="7" id="KW-0547">Nucleotide-binding</keyword>
<keyword evidence="7" id="KW-0067">ATP-binding</keyword>
<keyword evidence="7" id="KW-0963">Cytoplasm</keyword>
<proteinExistence type="inferred from homology"/>
<evidence type="ECO:0000256" key="4">
    <source>
        <dbReference type="ARBA" id="ARBA00022984"/>
    </source>
</evidence>
<feature type="region of interest" description="Disordered" evidence="9">
    <location>
        <begin position="1"/>
        <end position="30"/>
    </location>
</feature>
<comment type="PTM">
    <text evidence="7">Carboxylation is probably crucial for Mg(2+) binding and, consequently, for the gamma-phosphate positioning of ATP.</text>
</comment>
<dbReference type="EMBL" id="WWEQ01000047">
    <property type="protein sequence ID" value="MYM20345.1"/>
    <property type="molecule type" value="Genomic_DNA"/>
</dbReference>
<evidence type="ECO:0000259" key="11">
    <source>
        <dbReference type="Pfam" id="PF02875"/>
    </source>
</evidence>
<dbReference type="SUPFAM" id="SSF63418">
    <property type="entry name" value="MurE/MurF N-terminal domain"/>
    <property type="match status" value="1"/>
</dbReference>
<feature type="binding site" evidence="7">
    <location>
        <begin position="160"/>
        <end position="161"/>
    </location>
    <ligand>
        <name>UDP-N-acetyl-alpha-D-muramoyl-L-alanyl-D-glutamate</name>
        <dbReference type="ChEBI" id="CHEBI:83900"/>
    </ligand>
</feature>
<evidence type="ECO:0000256" key="9">
    <source>
        <dbReference type="SAM" id="MobiDB-lite"/>
    </source>
</evidence>
<evidence type="ECO:0000256" key="2">
    <source>
        <dbReference type="ARBA" id="ARBA00022618"/>
    </source>
</evidence>
<feature type="modified residue" description="N6-carboxylysine" evidence="7">
    <location>
        <position position="227"/>
    </location>
</feature>
<dbReference type="InterPro" id="IPR004101">
    <property type="entry name" value="Mur_ligase_C"/>
</dbReference>
<evidence type="ECO:0000259" key="12">
    <source>
        <dbReference type="Pfam" id="PF08245"/>
    </source>
</evidence>
<sequence>MMRLDSLPLPPDAVIHGDGSRPVTGVSHDSRTTAPGELYAALPGANVHGARFAGALLAAGVSAVLTDSAGLRLLRESGADTSSAVLIEVGDPRAALGDIAAALSGTRGAPPRLLGITGTNGKTTTTYLLDALLGELGETTGVIGTIATSIAGVRQPSARTTPESPELHRLLAQMRSAGAGWCSMEVSSHALAQHRVDGAQFAVAGFTNLSQDHLDFHPTMEDYFAAKAQLFTPQFSQRGAVVLADDWARRLAREAQIPVVTISRTAADEPDYLVVEDAPGGAGSGGSAAEAAGAEAAAARTPGGGGHFDLVRRTGAPGAEQRMRVASPLPGDFNVMNAALAVVMLLEAGFAFDAVARAAGGFTAAVPGRMEVVSPAGPRAIVDYSHTPDALVNVLSGLQGAPLVAVIGAGGDRDHGKRPLMGRAAAQWADAVIVTDDNPRSEDPAAIRAAVLSGALEAVADGTARAARSDVCEVASRAQAIAEAVRRAGPAGTVLVAGKGHETGQEIAGTVHPFDDREQTREAVARAAGGARAGRVQA</sequence>
<dbReference type="Pfam" id="PF02875">
    <property type="entry name" value="Mur_ligase_C"/>
    <property type="match status" value="1"/>
</dbReference>
<comment type="subcellular location">
    <subcellularLocation>
        <location evidence="7 8">Cytoplasm</location>
    </subcellularLocation>
</comment>
<dbReference type="SUPFAM" id="SSF53244">
    <property type="entry name" value="MurD-like peptide ligases, peptide-binding domain"/>
    <property type="match status" value="1"/>
</dbReference>
<dbReference type="Proteomes" id="UP000469215">
    <property type="component" value="Unassembled WGS sequence"/>
</dbReference>
<dbReference type="HAMAP" id="MF_00208">
    <property type="entry name" value="MurE"/>
    <property type="match status" value="1"/>
</dbReference>
<feature type="binding site" evidence="7">
    <location>
        <position position="498"/>
    </location>
    <ligand>
        <name>meso-2,6-diaminopimelate</name>
        <dbReference type="ChEBI" id="CHEBI:57791"/>
    </ligand>
</feature>
<evidence type="ECO:0000256" key="6">
    <source>
        <dbReference type="ARBA" id="ARBA00023316"/>
    </source>
</evidence>
<dbReference type="InterPro" id="IPR035911">
    <property type="entry name" value="MurE/MurF_N"/>
</dbReference>
<keyword evidence="5 7" id="KW-0131">Cell cycle</keyword>
<organism evidence="13 14">
    <name type="scientific">Brevibacterium rongguiense</name>
    <dbReference type="NCBI Taxonomy" id="2695267"/>
    <lineage>
        <taxon>Bacteria</taxon>
        <taxon>Bacillati</taxon>
        <taxon>Actinomycetota</taxon>
        <taxon>Actinomycetes</taxon>
        <taxon>Micrococcales</taxon>
        <taxon>Brevibacteriaceae</taxon>
        <taxon>Brevibacterium</taxon>
    </lineage>
</organism>
<feature type="compositionally biased region" description="Low complexity" evidence="9">
    <location>
        <begin position="287"/>
        <end position="301"/>
    </location>
</feature>
<keyword evidence="3 7" id="KW-0133">Cell shape</keyword>
<keyword evidence="7" id="KW-0460">Magnesium</keyword>
<feature type="domain" description="Mur ligase N-terminal catalytic" evidence="10">
    <location>
        <begin position="23"/>
        <end position="101"/>
    </location>
</feature>
<comment type="function">
    <text evidence="7">Catalyzes the addition of meso-diaminopimelic acid to the nucleotide precursor UDP-N-acetylmuramoyl-L-alanyl-D-glutamate (UMAG) in the biosynthesis of bacterial cell-wall peptidoglycan.</text>
</comment>
<evidence type="ECO:0000259" key="10">
    <source>
        <dbReference type="Pfam" id="PF01225"/>
    </source>
</evidence>
<feature type="domain" description="Mur ligase central" evidence="12">
    <location>
        <begin position="116"/>
        <end position="344"/>
    </location>
</feature>
<dbReference type="Gene3D" id="3.40.1190.10">
    <property type="entry name" value="Mur-like, catalytic domain"/>
    <property type="match status" value="1"/>
</dbReference>
<evidence type="ECO:0000256" key="1">
    <source>
        <dbReference type="ARBA" id="ARBA00005898"/>
    </source>
</evidence>
<comment type="catalytic activity">
    <reaction evidence="7">
        <text>UDP-N-acetyl-alpha-D-muramoyl-L-alanyl-D-glutamate + meso-2,6-diaminopimelate + ATP = UDP-N-acetyl-alpha-D-muramoyl-L-alanyl-gamma-D-glutamyl-meso-2,6-diaminopimelate + ADP + phosphate + H(+)</text>
        <dbReference type="Rhea" id="RHEA:23676"/>
        <dbReference type="ChEBI" id="CHEBI:15378"/>
        <dbReference type="ChEBI" id="CHEBI:30616"/>
        <dbReference type="ChEBI" id="CHEBI:43474"/>
        <dbReference type="ChEBI" id="CHEBI:57791"/>
        <dbReference type="ChEBI" id="CHEBI:83900"/>
        <dbReference type="ChEBI" id="CHEBI:83905"/>
        <dbReference type="ChEBI" id="CHEBI:456216"/>
        <dbReference type="EC" id="6.3.2.13"/>
    </reaction>
</comment>
<dbReference type="EC" id="6.3.2.13" evidence="7"/>
<feature type="domain" description="Mur ligase C-terminal" evidence="11">
    <location>
        <begin position="368"/>
        <end position="500"/>
    </location>
</feature>
<dbReference type="NCBIfam" id="NF001124">
    <property type="entry name" value="PRK00139.1-2"/>
    <property type="match status" value="1"/>
</dbReference>
<feature type="binding site" evidence="7">
    <location>
        <begin position="437"/>
        <end position="440"/>
    </location>
    <ligand>
        <name>meso-2,6-diaminopimelate</name>
        <dbReference type="ChEBI" id="CHEBI:57791"/>
    </ligand>
</feature>
<keyword evidence="2 7" id="KW-0132">Cell division</keyword>
<evidence type="ECO:0000313" key="14">
    <source>
        <dbReference type="Proteomes" id="UP000469215"/>
    </source>
</evidence>
<comment type="pathway">
    <text evidence="7 8">Cell wall biogenesis; peptidoglycan biosynthesis.</text>
</comment>
<dbReference type="SUPFAM" id="SSF53623">
    <property type="entry name" value="MurD-like peptide ligases, catalytic domain"/>
    <property type="match status" value="1"/>
</dbReference>
<dbReference type="InterPro" id="IPR013221">
    <property type="entry name" value="Mur_ligase_cen"/>
</dbReference>
<feature type="binding site" evidence="7">
    <location>
        <position position="502"/>
    </location>
    <ligand>
        <name>meso-2,6-diaminopimelate</name>
        <dbReference type="ChEBI" id="CHEBI:57791"/>
    </ligand>
</feature>
<evidence type="ECO:0000256" key="3">
    <source>
        <dbReference type="ARBA" id="ARBA00022960"/>
    </source>
</evidence>
<feature type="binding site" evidence="7">
    <location>
        <begin position="118"/>
        <end position="124"/>
    </location>
    <ligand>
        <name>ATP</name>
        <dbReference type="ChEBI" id="CHEBI:30616"/>
    </ligand>
</feature>
<dbReference type="InterPro" id="IPR005761">
    <property type="entry name" value="UDP-N-AcMur-Glu-dNH2Pim_ligase"/>
</dbReference>
<feature type="binding site" evidence="7">
    <location>
        <position position="193"/>
    </location>
    <ligand>
        <name>UDP-N-acetyl-alpha-D-muramoyl-L-alanyl-D-glutamate</name>
        <dbReference type="ChEBI" id="CHEBI:83900"/>
    </ligand>
</feature>
<dbReference type="GO" id="GO:0005737">
    <property type="term" value="C:cytoplasm"/>
    <property type="evidence" value="ECO:0007669"/>
    <property type="project" value="UniProtKB-SubCell"/>
</dbReference>
<dbReference type="GO" id="GO:0008360">
    <property type="term" value="P:regulation of cell shape"/>
    <property type="evidence" value="ECO:0007669"/>
    <property type="project" value="UniProtKB-KW"/>
</dbReference>
<evidence type="ECO:0000256" key="8">
    <source>
        <dbReference type="RuleBase" id="RU004135"/>
    </source>
</evidence>
<feature type="binding site" evidence="7">
    <location>
        <position position="187"/>
    </location>
    <ligand>
        <name>UDP-N-acetyl-alpha-D-muramoyl-L-alanyl-D-glutamate</name>
        <dbReference type="ChEBI" id="CHEBI:83900"/>
    </ligand>
</feature>
<reference evidence="13 14" key="1">
    <citation type="submission" date="2020-01" db="EMBL/GenBank/DDBJ databases">
        <authorList>
            <person name="Deng T."/>
        </authorList>
    </citation>
    <scope>NUCLEOTIDE SEQUENCE [LARGE SCALE GENOMIC DNA]</scope>
    <source>
        <strain evidence="13 14">5221</strain>
    </source>
</reference>
<dbReference type="AlphaFoldDB" id="A0A6N9H8Q7"/>
<dbReference type="GO" id="GO:0071555">
    <property type="term" value="P:cell wall organization"/>
    <property type="evidence" value="ECO:0007669"/>
    <property type="project" value="UniProtKB-KW"/>
</dbReference>
<dbReference type="GO" id="GO:0008765">
    <property type="term" value="F:UDP-N-acetylmuramoylalanyl-D-glutamate-2,6-diaminopimelate ligase activity"/>
    <property type="evidence" value="ECO:0007669"/>
    <property type="project" value="UniProtKB-UniRule"/>
</dbReference>
<dbReference type="GO" id="GO:0051301">
    <property type="term" value="P:cell division"/>
    <property type="evidence" value="ECO:0007669"/>
    <property type="project" value="UniProtKB-KW"/>
</dbReference>
<feature type="short sequence motif" description="Meso-diaminopimelate recognition motif" evidence="7">
    <location>
        <begin position="437"/>
        <end position="440"/>
    </location>
</feature>
<comment type="cofactor">
    <cofactor evidence="7">
        <name>Mg(2+)</name>
        <dbReference type="ChEBI" id="CHEBI:18420"/>
    </cofactor>
</comment>
<comment type="caution">
    <text evidence="7">Lacks conserved residue(s) required for the propagation of feature annotation.</text>
</comment>
<gene>
    <name evidence="7" type="primary">murE</name>
    <name evidence="13" type="ORF">GSY69_10300</name>
</gene>
<keyword evidence="7 13" id="KW-0436">Ligase</keyword>
<dbReference type="PANTHER" id="PTHR23135">
    <property type="entry name" value="MUR LIGASE FAMILY MEMBER"/>
    <property type="match status" value="1"/>
</dbReference>
<dbReference type="InterPro" id="IPR036565">
    <property type="entry name" value="Mur-like_cat_sf"/>
</dbReference>
<dbReference type="PANTHER" id="PTHR23135:SF4">
    <property type="entry name" value="UDP-N-ACETYLMURAMOYL-L-ALANYL-D-GLUTAMATE--2,6-DIAMINOPIMELATE LIGASE MURE HOMOLOG, CHLOROPLASTIC"/>
    <property type="match status" value="1"/>
</dbReference>
<keyword evidence="6 7" id="KW-0961">Cell wall biogenesis/degradation</keyword>
<comment type="caution">
    <text evidence="13">The sequence shown here is derived from an EMBL/GenBank/DDBJ whole genome shotgun (WGS) entry which is preliminary data.</text>
</comment>
<evidence type="ECO:0000256" key="7">
    <source>
        <dbReference type="HAMAP-Rule" id="MF_00208"/>
    </source>
</evidence>
<dbReference type="InterPro" id="IPR036615">
    <property type="entry name" value="Mur_ligase_C_dom_sf"/>
</dbReference>
<dbReference type="Gene3D" id="3.40.1390.10">
    <property type="entry name" value="MurE/MurF, N-terminal domain"/>
    <property type="match status" value="1"/>
</dbReference>
<evidence type="ECO:0000313" key="13">
    <source>
        <dbReference type="EMBL" id="MYM20345.1"/>
    </source>
</evidence>
<dbReference type="UniPathway" id="UPA00219"/>
<feature type="binding site" evidence="7">
    <location>
        <position position="195"/>
    </location>
    <ligand>
        <name>UDP-N-acetyl-alpha-D-muramoyl-L-alanyl-D-glutamate</name>
        <dbReference type="ChEBI" id="CHEBI:83900"/>
    </ligand>
</feature>
<comment type="similarity">
    <text evidence="1 7">Belongs to the MurCDEF family. MurE subfamily.</text>
</comment>
<evidence type="ECO:0000256" key="5">
    <source>
        <dbReference type="ARBA" id="ARBA00023306"/>
    </source>
</evidence>
<feature type="binding site" evidence="7">
    <location>
        <position position="413"/>
    </location>
    <ligand>
        <name>meso-2,6-diaminopimelate</name>
        <dbReference type="ChEBI" id="CHEBI:57791"/>
    </ligand>
</feature>
<dbReference type="Pfam" id="PF01225">
    <property type="entry name" value="Mur_ligase"/>
    <property type="match status" value="1"/>
</dbReference>
<feature type="region of interest" description="Disordered" evidence="9">
    <location>
        <begin position="284"/>
        <end position="307"/>
    </location>
</feature>
<dbReference type="GO" id="GO:0000287">
    <property type="term" value="F:magnesium ion binding"/>
    <property type="evidence" value="ECO:0007669"/>
    <property type="project" value="UniProtKB-UniRule"/>
</dbReference>
<dbReference type="GO" id="GO:0005524">
    <property type="term" value="F:ATP binding"/>
    <property type="evidence" value="ECO:0007669"/>
    <property type="project" value="UniProtKB-UniRule"/>
</dbReference>
<dbReference type="GO" id="GO:0009252">
    <property type="term" value="P:peptidoglycan biosynthetic process"/>
    <property type="evidence" value="ECO:0007669"/>
    <property type="project" value="UniProtKB-UniRule"/>
</dbReference>
<dbReference type="Pfam" id="PF08245">
    <property type="entry name" value="Mur_ligase_M"/>
    <property type="match status" value="1"/>
</dbReference>
<feature type="binding site" evidence="7">
    <location>
        <position position="30"/>
    </location>
    <ligand>
        <name>UDP-N-acetyl-alpha-D-muramoyl-L-alanyl-D-glutamate</name>
        <dbReference type="ChEBI" id="CHEBI:83900"/>
    </ligand>
</feature>